<evidence type="ECO:0000256" key="6">
    <source>
        <dbReference type="SAM" id="Phobius"/>
    </source>
</evidence>
<evidence type="ECO:0000259" key="7">
    <source>
        <dbReference type="Pfam" id="PF04932"/>
    </source>
</evidence>
<dbReference type="InterPro" id="IPR007016">
    <property type="entry name" value="O-antigen_ligase-rel_domated"/>
</dbReference>
<feature type="transmembrane region" description="Helical" evidence="6">
    <location>
        <begin position="376"/>
        <end position="393"/>
    </location>
</feature>
<feature type="transmembrane region" description="Helical" evidence="6">
    <location>
        <begin position="229"/>
        <end position="246"/>
    </location>
</feature>
<feature type="transmembrane region" description="Helical" evidence="6">
    <location>
        <begin position="81"/>
        <end position="103"/>
    </location>
</feature>
<evidence type="ECO:0000256" key="4">
    <source>
        <dbReference type="ARBA" id="ARBA00023136"/>
    </source>
</evidence>
<proteinExistence type="predicted"/>
<feature type="compositionally biased region" description="Basic and acidic residues" evidence="5">
    <location>
        <begin position="439"/>
        <end position="448"/>
    </location>
</feature>
<dbReference type="GO" id="GO:0016020">
    <property type="term" value="C:membrane"/>
    <property type="evidence" value="ECO:0007669"/>
    <property type="project" value="UniProtKB-SubCell"/>
</dbReference>
<dbReference type="InterPro" id="IPR051533">
    <property type="entry name" value="WaaL-like"/>
</dbReference>
<keyword evidence="4 6" id="KW-0472">Membrane</keyword>
<protein>
    <recommendedName>
        <fullName evidence="7">O-antigen ligase-related domain-containing protein</fullName>
    </recommendedName>
</protein>
<dbReference type="Pfam" id="PF04932">
    <property type="entry name" value="Wzy_C"/>
    <property type="match status" value="1"/>
</dbReference>
<feature type="transmembrane region" description="Helical" evidence="6">
    <location>
        <begin position="58"/>
        <end position="74"/>
    </location>
</feature>
<feature type="transmembrane region" description="Helical" evidence="6">
    <location>
        <begin position="405"/>
        <end position="422"/>
    </location>
</feature>
<feature type="domain" description="O-antigen ligase-related" evidence="7">
    <location>
        <begin position="213"/>
        <end position="357"/>
    </location>
</feature>
<comment type="subcellular location">
    <subcellularLocation>
        <location evidence="1">Membrane</location>
        <topology evidence="1">Multi-pass membrane protein</topology>
    </subcellularLocation>
</comment>
<feature type="transmembrane region" description="Helical" evidence="6">
    <location>
        <begin position="252"/>
        <end position="273"/>
    </location>
</feature>
<dbReference type="PATRIC" id="fig|172044.3.peg.1136"/>
<feature type="transmembrane region" description="Helical" evidence="6">
    <location>
        <begin position="109"/>
        <end position="125"/>
    </location>
</feature>
<sequence>MTAKRGSRKIIDISLDQLRYWLLVGAFVLLILVSATQIKSIPPSATEYTAQFGAGNALRQGLYSLCVGMVLIASRPVKIGWRLVAIPPTILLLLAFCVASIGWSDAPSVAVRRLILTVMIIWTVFRCVDELGYRRAMDYMVATLLVLLFINYAYVASTPAAIHQGGDATDPGLAGDWHGLIPHKNDTGPVLAETIILLAFGCGRLTMVWRLAMLLASGYFLYRTHSKTSLGLVFVGLATGLAYLRYRPAYRALLIPVLMLGGAVAAYAAITYVPMLLDSLDSSETAFTGRIQIWRTMTAYLREHWVFGAGFGSFWDAGPVSPANVYGRSWVSAMVSQGHNGYLDLWTQLGIFGLLLAVAVLFVIPGGRLLIATMPSKYHAAAAAALLIFLMGHNLTETTMMARDTFGNLMLAFAIAVIQNLARKSPTPGPRAFRVRNAAKGDRSTRNG</sequence>
<evidence type="ECO:0000256" key="1">
    <source>
        <dbReference type="ARBA" id="ARBA00004141"/>
    </source>
</evidence>
<gene>
    <name evidence="8" type="ORF">NS355_06950</name>
</gene>
<evidence type="ECO:0000256" key="5">
    <source>
        <dbReference type="SAM" id="MobiDB-lite"/>
    </source>
</evidence>
<dbReference type="PANTHER" id="PTHR37422:SF13">
    <property type="entry name" value="LIPOPOLYSACCHARIDE BIOSYNTHESIS PROTEIN PA4999-RELATED"/>
    <property type="match status" value="1"/>
</dbReference>
<feature type="transmembrane region" description="Helical" evidence="6">
    <location>
        <begin position="345"/>
        <end position="364"/>
    </location>
</feature>
<reference evidence="8 9" key="1">
    <citation type="journal article" date="2016" name="Front. Microbiol.">
        <title>Genomic Resource of Rice Seed Associated Bacteria.</title>
        <authorList>
            <person name="Midha S."/>
            <person name="Bansal K."/>
            <person name="Sharma S."/>
            <person name="Kumar N."/>
            <person name="Patil P.P."/>
            <person name="Chaudhry V."/>
            <person name="Patil P.B."/>
        </authorList>
    </citation>
    <scope>NUCLEOTIDE SEQUENCE [LARGE SCALE GENOMIC DNA]</scope>
    <source>
        <strain evidence="8 9">NS355</strain>
    </source>
</reference>
<comment type="caution">
    <text evidence="8">The sequence shown here is derived from an EMBL/GenBank/DDBJ whole genome shotgun (WGS) entry which is preliminary data.</text>
</comment>
<accession>A0A147IUQ0</accession>
<evidence type="ECO:0000313" key="8">
    <source>
        <dbReference type="EMBL" id="KTT99333.1"/>
    </source>
</evidence>
<feature type="transmembrane region" description="Helical" evidence="6">
    <location>
        <begin position="137"/>
        <end position="155"/>
    </location>
</feature>
<name>A0A147IUQ0_9SPHN</name>
<organism evidence="8 9">
    <name type="scientific">Sphingomonas yabuuchiae</name>
    <dbReference type="NCBI Taxonomy" id="172044"/>
    <lineage>
        <taxon>Bacteria</taxon>
        <taxon>Pseudomonadati</taxon>
        <taxon>Pseudomonadota</taxon>
        <taxon>Alphaproteobacteria</taxon>
        <taxon>Sphingomonadales</taxon>
        <taxon>Sphingomonadaceae</taxon>
        <taxon>Sphingomonas</taxon>
    </lineage>
</organism>
<keyword evidence="3 6" id="KW-1133">Transmembrane helix</keyword>
<evidence type="ECO:0000313" key="9">
    <source>
        <dbReference type="Proteomes" id="UP000073923"/>
    </source>
</evidence>
<dbReference type="EMBL" id="LDTF01000028">
    <property type="protein sequence ID" value="KTT99333.1"/>
    <property type="molecule type" value="Genomic_DNA"/>
</dbReference>
<evidence type="ECO:0000256" key="3">
    <source>
        <dbReference type="ARBA" id="ARBA00022989"/>
    </source>
</evidence>
<dbReference type="AlphaFoldDB" id="A0A147IUQ0"/>
<feature type="region of interest" description="Disordered" evidence="5">
    <location>
        <begin position="427"/>
        <end position="448"/>
    </location>
</feature>
<feature type="transmembrane region" description="Helical" evidence="6">
    <location>
        <begin position="20"/>
        <end position="38"/>
    </location>
</feature>
<evidence type="ECO:0000256" key="2">
    <source>
        <dbReference type="ARBA" id="ARBA00022692"/>
    </source>
</evidence>
<dbReference type="RefSeq" id="WP_058745042.1">
    <property type="nucleotide sequence ID" value="NZ_LDTF01000028.1"/>
</dbReference>
<dbReference type="PANTHER" id="PTHR37422">
    <property type="entry name" value="TEICHURONIC ACID BIOSYNTHESIS PROTEIN TUAE"/>
    <property type="match status" value="1"/>
</dbReference>
<dbReference type="Proteomes" id="UP000073923">
    <property type="component" value="Unassembled WGS sequence"/>
</dbReference>
<keyword evidence="2 6" id="KW-0812">Transmembrane</keyword>
<dbReference type="OrthoDB" id="4391260at2"/>